<keyword evidence="1" id="KW-0732">Signal</keyword>
<keyword evidence="3" id="KW-1185">Reference proteome</keyword>
<dbReference type="EMBL" id="VXIV02001857">
    <property type="protein sequence ID" value="KAF6029068.1"/>
    <property type="molecule type" value="Genomic_DNA"/>
</dbReference>
<evidence type="ECO:0000256" key="1">
    <source>
        <dbReference type="SAM" id="SignalP"/>
    </source>
</evidence>
<gene>
    <name evidence="2" type="ORF">EB796_012618</name>
</gene>
<evidence type="ECO:0000313" key="2">
    <source>
        <dbReference type="EMBL" id="KAF6029068.1"/>
    </source>
</evidence>
<accession>A0A7J7JUL9</accession>
<name>A0A7J7JUL9_BUGNE</name>
<protein>
    <submittedName>
        <fullName evidence="2">Uncharacterized protein</fullName>
    </submittedName>
</protein>
<proteinExistence type="predicted"/>
<dbReference type="Proteomes" id="UP000593567">
    <property type="component" value="Unassembled WGS sequence"/>
</dbReference>
<sequence>MAAVHIMFTAAFMALSVVEFLVRSKEECEKSCPPSINTTPLLSKRKHANSHWKQDNVEHYSPDGEVKMEHAENLYMEDVEGMAITSKSLYMEDVEGMAITSSELSCYIFYSLEN</sequence>
<evidence type="ECO:0000313" key="3">
    <source>
        <dbReference type="Proteomes" id="UP000593567"/>
    </source>
</evidence>
<dbReference type="AlphaFoldDB" id="A0A7J7JUL9"/>
<feature type="chain" id="PRO_5029898685" evidence="1">
    <location>
        <begin position="25"/>
        <end position="114"/>
    </location>
</feature>
<reference evidence="2" key="1">
    <citation type="submission" date="2020-06" db="EMBL/GenBank/DDBJ databases">
        <title>Draft genome of Bugula neritina, a colonial animal packing powerful symbionts and potential medicines.</title>
        <authorList>
            <person name="Rayko M."/>
        </authorList>
    </citation>
    <scope>NUCLEOTIDE SEQUENCE [LARGE SCALE GENOMIC DNA]</scope>
    <source>
        <strain evidence="2">Kwan_BN1</strain>
    </source>
</reference>
<comment type="caution">
    <text evidence="2">The sequence shown here is derived from an EMBL/GenBank/DDBJ whole genome shotgun (WGS) entry which is preliminary data.</text>
</comment>
<feature type="signal peptide" evidence="1">
    <location>
        <begin position="1"/>
        <end position="24"/>
    </location>
</feature>
<organism evidence="2 3">
    <name type="scientific">Bugula neritina</name>
    <name type="common">Brown bryozoan</name>
    <name type="synonym">Sertularia neritina</name>
    <dbReference type="NCBI Taxonomy" id="10212"/>
    <lineage>
        <taxon>Eukaryota</taxon>
        <taxon>Metazoa</taxon>
        <taxon>Spiralia</taxon>
        <taxon>Lophotrochozoa</taxon>
        <taxon>Bryozoa</taxon>
        <taxon>Gymnolaemata</taxon>
        <taxon>Cheilostomatida</taxon>
        <taxon>Flustrina</taxon>
        <taxon>Buguloidea</taxon>
        <taxon>Bugulidae</taxon>
        <taxon>Bugula</taxon>
    </lineage>
</organism>